<dbReference type="Proteomes" id="UP001431449">
    <property type="component" value="Unassembled WGS sequence"/>
</dbReference>
<accession>A0ABT0GLE7</accession>
<reference evidence="2" key="1">
    <citation type="submission" date="2022-04" db="EMBL/GenBank/DDBJ databases">
        <title>Lysobacter sp. CAU 1642 isolated from sea sand.</title>
        <authorList>
            <person name="Kim W."/>
        </authorList>
    </citation>
    <scope>NUCLEOTIDE SEQUENCE</scope>
    <source>
        <strain evidence="2">CAU 1642</strain>
    </source>
</reference>
<gene>
    <name evidence="2" type="ORF">M0G41_16970</name>
</gene>
<proteinExistence type="predicted"/>
<dbReference type="PROSITE" id="PS51257">
    <property type="entry name" value="PROKAR_LIPOPROTEIN"/>
    <property type="match status" value="1"/>
</dbReference>
<keyword evidence="1" id="KW-0732">Signal</keyword>
<feature type="signal peptide" evidence="1">
    <location>
        <begin position="1"/>
        <end position="20"/>
    </location>
</feature>
<protein>
    <submittedName>
        <fullName evidence="2">Uncharacterized protein</fullName>
    </submittedName>
</protein>
<evidence type="ECO:0000313" key="2">
    <source>
        <dbReference type="EMBL" id="MCK7595354.1"/>
    </source>
</evidence>
<keyword evidence="3" id="KW-1185">Reference proteome</keyword>
<dbReference type="RefSeq" id="WP_248211234.1">
    <property type="nucleotide sequence ID" value="NZ_JALNMH010000016.1"/>
</dbReference>
<comment type="caution">
    <text evidence="2">The sequence shown here is derived from an EMBL/GenBank/DDBJ whole genome shotgun (WGS) entry which is preliminary data.</text>
</comment>
<evidence type="ECO:0000256" key="1">
    <source>
        <dbReference type="SAM" id="SignalP"/>
    </source>
</evidence>
<name>A0ABT0GLE7_9GAMM</name>
<feature type="chain" id="PRO_5047489546" evidence="1">
    <location>
        <begin position="21"/>
        <end position="274"/>
    </location>
</feature>
<dbReference type="EMBL" id="JALNMH010000016">
    <property type="protein sequence ID" value="MCK7595354.1"/>
    <property type="molecule type" value="Genomic_DNA"/>
</dbReference>
<sequence length="274" mass="29361">MKTFCCLAAGLLLACANATAESPPPGSASGTFTLNDNPVALRHAYVYREAEGFYDPADPTWTVVFSGKPLAPREVDGSGIDPSLRIGLTLTSEFGDAPSLQVLSQNMYIDGFSLSGGEYPTLALEQNGPEVFSGRMFLPEKQEFFDKTYFYDLRFHAVVVDPDAPIGDALPEGGGEPGAAYIAWTRAVHAKDLKALKALVSPDMAAMLDSPEAAEELEFMALLTPTDVRIVKGSSDGKTAILHIEGKMEGEAVKGEVTMERQGPLWMATSTSMQ</sequence>
<organism evidence="2 3">
    <name type="scientific">Pseudomarimonas salicorniae</name>
    <dbReference type="NCBI Taxonomy" id="2933270"/>
    <lineage>
        <taxon>Bacteria</taxon>
        <taxon>Pseudomonadati</taxon>
        <taxon>Pseudomonadota</taxon>
        <taxon>Gammaproteobacteria</taxon>
        <taxon>Lysobacterales</taxon>
        <taxon>Lysobacteraceae</taxon>
        <taxon>Pseudomarimonas</taxon>
    </lineage>
</organism>
<evidence type="ECO:0000313" key="3">
    <source>
        <dbReference type="Proteomes" id="UP001431449"/>
    </source>
</evidence>